<gene>
    <name evidence="4" type="primary">LOC105040713</name>
</gene>
<name>A0A6I9QUT9_ELAGV</name>
<feature type="region of interest" description="Disordered" evidence="1">
    <location>
        <begin position="274"/>
        <end position="348"/>
    </location>
</feature>
<dbReference type="InParanoid" id="A0A6I9QUT9"/>
<proteinExistence type="predicted"/>
<keyword evidence="2" id="KW-0472">Membrane</keyword>
<dbReference type="Proteomes" id="UP000504607">
    <property type="component" value="Chromosome 3"/>
</dbReference>
<dbReference type="RefSeq" id="XP_010915673.1">
    <property type="nucleotide sequence ID" value="XM_010917371.3"/>
</dbReference>
<keyword evidence="3" id="KW-1185">Reference proteome</keyword>
<feature type="transmembrane region" description="Helical" evidence="2">
    <location>
        <begin position="171"/>
        <end position="189"/>
    </location>
</feature>
<feature type="transmembrane region" description="Helical" evidence="2">
    <location>
        <begin position="55"/>
        <end position="79"/>
    </location>
</feature>
<feature type="compositionally biased region" description="Basic and acidic residues" evidence="1">
    <location>
        <begin position="314"/>
        <end position="325"/>
    </location>
</feature>
<evidence type="ECO:0000256" key="2">
    <source>
        <dbReference type="SAM" id="Phobius"/>
    </source>
</evidence>
<feature type="transmembrane region" description="Helical" evidence="2">
    <location>
        <begin position="24"/>
        <end position="43"/>
    </location>
</feature>
<dbReference type="GeneID" id="105040713"/>
<feature type="transmembrane region" description="Helical" evidence="2">
    <location>
        <begin position="99"/>
        <end position="121"/>
    </location>
</feature>
<dbReference type="AlphaFoldDB" id="A0A6I9QUT9"/>
<evidence type="ECO:0000313" key="3">
    <source>
        <dbReference type="Proteomes" id="UP000504607"/>
    </source>
</evidence>
<keyword evidence="2" id="KW-0812">Transmembrane</keyword>
<evidence type="ECO:0000313" key="4">
    <source>
        <dbReference type="RefSeq" id="XP_010915673.1"/>
    </source>
</evidence>
<dbReference type="PANTHER" id="PTHR34967">
    <property type="entry name" value="OS02G0257200 PROTEIN"/>
    <property type="match status" value="1"/>
</dbReference>
<feature type="transmembrane region" description="Helical" evidence="2">
    <location>
        <begin position="209"/>
        <end position="229"/>
    </location>
</feature>
<organism evidence="3 4">
    <name type="scientific">Elaeis guineensis var. tenera</name>
    <name type="common">Oil palm</name>
    <dbReference type="NCBI Taxonomy" id="51953"/>
    <lineage>
        <taxon>Eukaryota</taxon>
        <taxon>Viridiplantae</taxon>
        <taxon>Streptophyta</taxon>
        <taxon>Embryophyta</taxon>
        <taxon>Tracheophyta</taxon>
        <taxon>Spermatophyta</taxon>
        <taxon>Magnoliopsida</taxon>
        <taxon>Liliopsida</taxon>
        <taxon>Arecaceae</taxon>
        <taxon>Arecoideae</taxon>
        <taxon>Cocoseae</taxon>
        <taxon>Elaeidinae</taxon>
        <taxon>Elaeis</taxon>
    </lineage>
</organism>
<dbReference type="KEGG" id="egu:105040713"/>
<accession>A0A6I9QUT9</accession>
<reference evidence="4" key="1">
    <citation type="submission" date="2025-08" db="UniProtKB">
        <authorList>
            <consortium name="RefSeq"/>
        </authorList>
    </citation>
    <scope>IDENTIFICATION</scope>
</reference>
<protein>
    <submittedName>
        <fullName evidence="4">Uncharacterized protein LOC105040713</fullName>
    </submittedName>
</protein>
<dbReference type="PANTHER" id="PTHR34967:SF1">
    <property type="entry name" value="OS02G0257200 PROTEIN"/>
    <property type="match status" value="1"/>
</dbReference>
<sequence length="348" mass="38871">MVKLATARESRTYGPRPARNRWEYINAGLYLFAAILLVGGFLAQLSPTRLSAKSGLAVVLIGLVLVTLVNAHDLVAHMAGIDYCFALMEFDIQLPLVEFAVPLLNILGSILAFVGVLFFLIQAERGYSYRLEKHALNALVAGPACWALGSIHNECQIYERSGVLVQILQKIVQVPFLMGSLFFLVGGVVNRNDIYGSIHTNFKILGRRWIWLSLSGSLLFLIGGLLNLVKVFKMQQMDGMGLEKLRGGAQERLGREREGQVPLILEDGRRRKLDEDKRAVSEDSRRRKQSDEVTQALEDRMRREQSEEGMQVSEDSRRTTSEEARQVPASMPVPSPTPYKDVLVGSRT</sequence>
<dbReference type="OrthoDB" id="1689175at2759"/>
<keyword evidence="2" id="KW-1133">Transmembrane helix</keyword>
<evidence type="ECO:0000256" key="1">
    <source>
        <dbReference type="SAM" id="MobiDB-lite"/>
    </source>
</evidence>
<feature type="compositionally biased region" description="Basic and acidic residues" evidence="1">
    <location>
        <begin position="274"/>
        <end position="306"/>
    </location>
</feature>